<dbReference type="AlphaFoldDB" id="A0A183Q2X6"/>
<dbReference type="Proteomes" id="UP000269396">
    <property type="component" value="Unassembled WGS sequence"/>
</dbReference>
<gene>
    <name evidence="1" type="ORF">SMTD_LOCUS20962</name>
</gene>
<evidence type="ECO:0000313" key="2">
    <source>
        <dbReference type="Proteomes" id="UP000269396"/>
    </source>
</evidence>
<evidence type="ECO:0000313" key="1">
    <source>
        <dbReference type="EMBL" id="VDP83768.1"/>
    </source>
</evidence>
<accession>A0A183Q2X6</accession>
<sequence>MSKKIKKRFQCLFDHAYTQRKQNRIKHTTTNTTTTTNNNNNNNINNNNSNNLLKTNSCQIIRSMYEVSKPCLSIEN</sequence>
<organism evidence="1 2">
    <name type="scientific">Schistosoma mattheei</name>
    <dbReference type="NCBI Taxonomy" id="31246"/>
    <lineage>
        <taxon>Eukaryota</taxon>
        <taxon>Metazoa</taxon>
        <taxon>Spiralia</taxon>
        <taxon>Lophotrochozoa</taxon>
        <taxon>Platyhelminthes</taxon>
        <taxon>Trematoda</taxon>
        <taxon>Digenea</taxon>
        <taxon>Strigeidida</taxon>
        <taxon>Schistosomatoidea</taxon>
        <taxon>Schistosomatidae</taxon>
        <taxon>Schistosoma</taxon>
    </lineage>
</organism>
<reference evidence="1 2" key="1">
    <citation type="submission" date="2018-11" db="EMBL/GenBank/DDBJ databases">
        <authorList>
            <consortium name="Pathogen Informatics"/>
        </authorList>
    </citation>
    <scope>NUCLEOTIDE SEQUENCE [LARGE SCALE GENOMIC DNA]</scope>
    <source>
        <strain>Denwood</strain>
        <strain evidence="2">Zambia</strain>
    </source>
</reference>
<proteinExistence type="predicted"/>
<dbReference type="EMBL" id="UZAL01045833">
    <property type="protein sequence ID" value="VDP83768.1"/>
    <property type="molecule type" value="Genomic_DNA"/>
</dbReference>
<protein>
    <submittedName>
        <fullName evidence="1">Uncharacterized protein</fullName>
    </submittedName>
</protein>
<name>A0A183Q2X6_9TREM</name>
<keyword evidence="2" id="KW-1185">Reference proteome</keyword>